<proteinExistence type="predicted"/>
<dbReference type="AlphaFoldDB" id="A0A838LBT6"/>
<gene>
    <name evidence="1" type="ORF">HZF05_12650</name>
</gene>
<organism evidence="1 2">
    <name type="scientific">Sphingomonas chungangi</name>
    <dbReference type="NCBI Taxonomy" id="2683589"/>
    <lineage>
        <taxon>Bacteria</taxon>
        <taxon>Pseudomonadati</taxon>
        <taxon>Pseudomonadota</taxon>
        <taxon>Alphaproteobacteria</taxon>
        <taxon>Sphingomonadales</taxon>
        <taxon>Sphingomonadaceae</taxon>
        <taxon>Sphingomonas</taxon>
    </lineage>
</organism>
<dbReference type="InterPro" id="IPR010296">
    <property type="entry name" value="DUF899_thioredox"/>
</dbReference>
<dbReference type="InterPro" id="IPR036249">
    <property type="entry name" value="Thioredoxin-like_sf"/>
</dbReference>
<dbReference type="Gene3D" id="3.40.30.10">
    <property type="entry name" value="Glutaredoxin"/>
    <property type="match status" value="1"/>
</dbReference>
<evidence type="ECO:0000313" key="1">
    <source>
        <dbReference type="EMBL" id="MBA2934948.1"/>
    </source>
</evidence>
<evidence type="ECO:0000313" key="2">
    <source>
        <dbReference type="Proteomes" id="UP000570166"/>
    </source>
</evidence>
<dbReference type="Pfam" id="PF05988">
    <property type="entry name" value="DUF899"/>
    <property type="match status" value="1"/>
</dbReference>
<comment type="caution">
    <text evidence="1">The sequence shown here is derived from an EMBL/GenBank/DDBJ whole genome shotgun (WGS) entry which is preliminary data.</text>
</comment>
<dbReference type="SUPFAM" id="SSF52833">
    <property type="entry name" value="Thioredoxin-like"/>
    <property type="match status" value="1"/>
</dbReference>
<reference evidence="1 2" key="1">
    <citation type="submission" date="2020-07" db="EMBL/GenBank/DDBJ databases">
        <authorList>
            <person name="Sun Q."/>
        </authorList>
    </citation>
    <scope>NUCLEOTIDE SEQUENCE [LARGE SCALE GENOMIC DNA]</scope>
    <source>
        <strain evidence="1 2">CGMCC 1.13654</strain>
    </source>
</reference>
<accession>A0A838LBT6</accession>
<dbReference type="Proteomes" id="UP000570166">
    <property type="component" value="Unassembled WGS sequence"/>
</dbReference>
<sequence length="266" mass="30177">MRYVDTNISSQAFPSRIRGEEAVTDHAVVSREEWLEARRALLAREKEETHLRDAVNAERLALPWVKVDKDYRFQTPSGQKSLADLFDGRSQLVVYHFMLAPDWEAGCPGCSFLAETFDGTLAHLNNHDVTLTAISRAPLEKIAAYRGRMGWRFPWASSHGSDFNYDYHVSWTPEQLASGRIDYNFAEEGIEVRDDGTESPGMSAFFKDSDGTVFHTYSAYARGIEDWIGTLMILDRAPKGRNEDATMNFVRRHDEYESASPKAACH</sequence>
<name>A0A838LBT6_9SPHN</name>
<dbReference type="EMBL" id="JACEIB010000007">
    <property type="protein sequence ID" value="MBA2934948.1"/>
    <property type="molecule type" value="Genomic_DNA"/>
</dbReference>
<keyword evidence="2" id="KW-1185">Reference proteome</keyword>
<protein>
    <submittedName>
        <fullName evidence="1">Thioredoxin family protein</fullName>
    </submittedName>
</protein>